<organism evidence="1 2">
    <name type="scientific">Durusdinium trenchii</name>
    <dbReference type="NCBI Taxonomy" id="1381693"/>
    <lineage>
        <taxon>Eukaryota</taxon>
        <taxon>Sar</taxon>
        <taxon>Alveolata</taxon>
        <taxon>Dinophyceae</taxon>
        <taxon>Suessiales</taxon>
        <taxon>Symbiodiniaceae</taxon>
        <taxon>Durusdinium</taxon>
    </lineage>
</organism>
<comment type="caution">
    <text evidence="1">The sequence shown here is derived from an EMBL/GenBank/DDBJ whole genome shotgun (WGS) entry which is preliminary data.</text>
</comment>
<name>A0ABP0L8P3_9DINO</name>
<dbReference type="Proteomes" id="UP001642464">
    <property type="component" value="Unassembled WGS sequence"/>
</dbReference>
<evidence type="ECO:0000313" key="1">
    <source>
        <dbReference type="EMBL" id="CAK9034969.1"/>
    </source>
</evidence>
<reference evidence="1 2" key="1">
    <citation type="submission" date="2024-02" db="EMBL/GenBank/DDBJ databases">
        <authorList>
            <person name="Chen Y."/>
            <person name="Shah S."/>
            <person name="Dougan E. K."/>
            <person name="Thang M."/>
            <person name="Chan C."/>
        </authorList>
    </citation>
    <scope>NUCLEOTIDE SEQUENCE [LARGE SCALE GENOMIC DNA]</scope>
</reference>
<sequence>MAEECGMKMETTIRGLPGEKERGGVAVGDGAEAIAAEHRRAVLGGFATEADGLGAGPYAGQGIDFDGLRAIMNKVRERDDERRRMEKACWGLVEERRAWRAAHPLRYELVTRSAPVFVLNVQGGSLGDPESRVWRDLYDAVCTSERTPYQFVLDLRGLEDVCVAGMRAVYEQWGATASALPVRSVALVEPRDAAVRASLQEALDAAPFGPGAGIAVGRFERARDVSAFMEALKEKI</sequence>
<gene>
    <name evidence="1" type="ORF">SCF082_LOCUS21092</name>
</gene>
<dbReference type="EMBL" id="CAXAMM010014914">
    <property type="protein sequence ID" value="CAK9034969.1"/>
    <property type="molecule type" value="Genomic_DNA"/>
</dbReference>
<evidence type="ECO:0000313" key="2">
    <source>
        <dbReference type="Proteomes" id="UP001642464"/>
    </source>
</evidence>
<proteinExistence type="predicted"/>
<keyword evidence="2" id="KW-1185">Reference proteome</keyword>
<protein>
    <submittedName>
        <fullName evidence="1">Uncharacterized protein</fullName>
    </submittedName>
</protein>
<accession>A0ABP0L8P3</accession>